<dbReference type="InterPro" id="IPR013783">
    <property type="entry name" value="Ig-like_fold"/>
</dbReference>
<dbReference type="EMBL" id="JBJQND010000003">
    <property type="protein sequence ID" value="KAL3883334.1"/>
    <property type="molecule type" value="Genomic_DNA"/>
</dbReference>
<evidence type="ECO:0000313" key="3">
    <source>
        <dbReference type="Proteomes" id="UP001634394"/>
    </source>
</evidence>
<comment type="caution">
    <text evidence="2">The sequence shown here is derived from an EMBL/GenBank/DDBJ whole genome shotgun (WGS) entry which is preliminary data.</text>
</comment>
<organism evidence="2 3">
    <name type="scientific">Sinanodonta woodiana</name>
    <name type="common">Chinese pond mussel</name>
    <name type="synonym">Anodonta woodiana</name>
    <dbReference type="NCBI Taxonomy" id="1069815"/>
    <lineage>
        <taxon>Eukaryota</taxon>
        <taxon>Metazoa</taxon>
        <taxon>Spiralia</taxon>
        <taxon>Lophotrochozoa</taxon>
        <taxon>Mollusca</taxon>
        <taxon>Bivalvia</taxon>
        <taxon>Autobranchia</taxon>
        <taxon>Heteroconchia</taxon>
        <taxon>Palaeoheterodonta</taxon>
        <taxon>Unionida</taxon>
        <taxon>Unionoidea</taxon>
        <taxon>Unionidae</taxon>
        <taxon>Unioninae</taxon>
        <taxon>Sinanodonta</taxon>
    </lineage>
</organism>
<keyword evidence="1" id="KW-0732">Signal</keyword>
<evidence type="ECO:0000313" key="2">
    <source>
        <dbReference type="EMBL" id="KAL3883334.1"/>
    </source>
</evidence>
<feature type="signal peptide" evidence="1">
    <location>
        <begin position="1"/>
        <end position="25"/>
    </location>
</feature>
<sequence length="161" mass="17651">MMRILAAGSASLILVILLQIRLSKAVTNIACDDGHGFNVTAAVGYKYIHLVCRVNSTEAVSCSSVTWFFKNLNISNVGKLKDDAFGIMEAKCNTLNETILSSTLEIYDVNDNHFTQYVISVANQNQTVTVYRKETSGTANLTPLYTLLQFGTLAIILSLLH</sequence>
<protein>
    <submittedName>
        <fullName evidence="2">Uncharacterized protein</fullName>
    </submittedName>
</protein>
<evidence type="ECO:0000256" key="1">
    <source>
        <dbReference type="SAM" id="SignalP"/>
    </source>
</evidence>
<proteinExistence type="predicted"/>
<name>A0ABD3XAP5_SINWO</name>
<dbReference type="AlphaFoldDB" id="A0ABD3XAP5"/>
<gene>
    <name evidence="2" type="ORF">ACJMK2_029608</name>
</gene>
<dbReference type="Proteomes" id="UP001634394">
    <property type="component" value="Unassembled WGS sequence"/>
</dbReference>
<feature type="chain" id="PRO_5044845112" evidence="1">
    <location>
        <begin position="26"/>
        <end position="161"/>
    </location>
</feature>
<keyword evidence="3" id="KW-1185">Reference proteome</keyword>
<dbReference type="Gene3D" id="2.60.40.10">
    <property type="entry name" value="Immunoglobulins"/>
    <property type="match status" value="1"/>
</dbReference>
<reference evidence="2 3" key="1">
    <citation type="submission" date="2024-11" db="EMBL/GenBank/DDBJ databases">
        <title>Chromosome-level genome assembly of the freshwater bivalve Anodonta woodiana.</title>
        <authorList>
            <person name="Chen X."/>
        </authorList>
    </citation>
    <scope>NUCLEOTIDE SEQUENCE [LARGE SCALE GENOMIC DNA]</scope>
    <source>
        <strain evidence="2">MN2024</strain>
        <tissue evidence="2">Gills</tissue>
    </source>
</reference>
<accession>A0ABD3XAP5</accession>